<protein>
    <submittedName>
        <fullName evidence="3">Uncharacterized protein</fullName>
    </submittedName>
</protein>
<sequence>MKTDTPRPEQVAELTRGVTLPFPAINDEHLLVIVETLAKVWAELSTRHANLVERCEPYINTLMATRLKKQCDEGTDAMWNTLISSVARGEESISYDGSHLEKRPDLSLLLTKARQPGFPLIIECKIIDAKTHPVRLYCNEGLARFIEGEYAWYDRQTIMLAYVRDASTIATSLTPHLDKHRNEETDRFACERLPEAIETGAIETTDMDLARSKHGRNFHYIESRHPNAPGPIAVWHLWVSNTAQVR</sequence>
<evidence type="ECO:0000313" key="2">
    <source>
        <dbReference type="EMBL" id="VFK42865.1"/>
    </source>
</evidence>
<reference evidence="3" key="1">
    <citation type="submission" date="2019-02" db="EMBL/GenBank/DDBJ databases">
        <authorList>
            <person name="Gruber-Vodicka R. H."/>
            <person name="Seah K. B. B."/>
        </authorList>
    </citation>
    <scope>NUCLEOTIDE SEQUENCE</scope>
    <source>
        <strain evidence="3">BECK_S127</strain>
        <strain evidence="2">BECK_S1320</strain>
        <strain evidence="1">BECK_S1321</strain>
    </source>
</reference>
<organism evidence="3">
    <name type="scientific">Candidatus Kentrum sp. SD</name>
    <dbReference type="NCBI Taxonomy" id="2126332"/>
    <lineage>
        <taxon>Bacteria</taxon>
        <taxon>Pseudomonadati</taxon>
        <taxon>Pseudomonadota</taxon>
        <taxon>Gammaproteobacteria</taxon>
        <taxon>Candidatus Kentrum</taxon>
    </lineage>
</organism>
<dbReference type="AlphaFoldDB" id="A0A451BK51"/>
<dbReference type="EMBL" id="CAADFU010000020">
    <property type="protein sequence ID" value="VFK42865.1"/>
    <property type="molecule type" value="Genomic_DNA"/>
</dbReference>
<gene>
    <name evidence="3" type="ORF">BECKSD772D_GA0070982_102120</name>
    <name evidence="2" type="ORF">BECKSD772E_GA0070983_102027</name>
    <name evidence="1" type="ORF">BECKSD772F_GA0070984_102127</name>
</gene>
<accession>A0A451BK51</accession>
<proteinExistence type="predicted"/>
<evidence type="ECO:0000313" key="3">
    <source>
        <dbReference type="EMBL" id="VFK78667.1"/>
    </source>
</evidence>
<evidence type="ECO:0000313" key="1">
    <source>
        <dbReference type="EMBL" id="VFK38127.1"/>
    </source>
</evidence>
<name>A0A451BK51_9GAMM</name>
<dbReference type="EMBL" id="CAADFR010000021">
    <property type="protein sequence ID" value="VFK38127.1"/>
    <property type="molecule type" value="Genomic_DNA"/>
</dbReference>
<dbReference type="EMBL" id="CAADHB010000021">
    <property type="protein sequence ID" value="VFK78667.1"/>
    <property type="molecule type" value="Genomic_DNA"/>
</dbReference>